<gene>
    <name evidence="2" type="ORF">DPMN_001496</name>
</gene>
<reference evidence="2" key="1">
    <citation type="journal article" date="2019" name="bioRxiv">
        <title>The Genome of the Zebra Mussel, Dreissena polymorpha: A Resource for Invasive Species Research.</title>
        <authorList>
            <person name="McCartney M.A."/>
            <person name="Auch B."/>
            <person name="Kono T."/>
            <person name="Mallez S."/>
            <person name="Zhang Y."/>
            <person name="Obille A."/>
            <person name="Becker A."/>
            <person name="Abrahante J.E."/>
            <person name="Garbe J."/>
            <person name="Badalamenti J.P."/>
            <person name="Herman A."/>
            <person name="Mangelson H."/>
            <person name="Liachko I."/>
            <person name="Sullivan S."/>
            <person name="Sone E.D."/>
            <person name="Koren S."/>
            <person name="Silverstein K.A.T."/>
            <person name="Beckman K.B."/>
            <person name="Gohl D.M."/>
        </authorList>
    </citation>
    <scope>NUCLEOTIDE SEQUENCE</scope>
    <source>
        <strain evidence="2">Duluth1</strain>
        <tissue evidence="2">Whole animal</tissue>
    </source>
</reference>
<protein>
    <submittedName>
        <fullName evidence="2">Uncharacterized protein</fullName>
    </submittedName>
</protein>
<organism evidence="2 3">
    <name type="scientific">Dreissena polymorpha</name>
    <name type="common">Zebra mussel</name>
    <name type="synonym">Mytilus polymorpha</name>
    <dbReference type="NCBI Taxonomy" id="45954"/>
    <lineage>
        <taxon>Eukaryota</taxon>
        <taxon>Metazoa</taxon>
        <taxon>Spiralia</taxon>
        <taxon>Lophotrochozoa</taxon>
        <taxon>Mollusca</taxon>
        <taxon>Bivalvia</taxon>
        <taxon>Autobranchia</taxon>
        <taxon>Heteroconchia</taxon>
        <taxon>Euheterodonta</taxon>
        <taxon>Imparidentia</taxon>
        <taxon>Neoheterodontei</taxon>
        <taxon>Myida</taxon>
        <taxon>Dreissenoidea</taxon>
        <taxon>Dreissenidae</taxon>
        <taxon>Dreissena</taxon>
    </lineage>
</organism>
<keyword evidence="1" id="KW-0472">Membrane</keyword>
<reference evidence="2" key="2">
    <citation type="submission" date="2020-11" db="EMBL/GenBank/DDBJ databases">
        <authorList>
            <person name="McCartney M.A."/>
            <person name="Auch B."/>
            <person name="Kono T."/>
            <person name="Mallez S."/>
            <person name="Becker A."/>
            <person name="Gohl D.M."/>
            <person name="Silverstein K.A.T."/>
            <person name="Koren S."/>
            <person name="Bechman K.B."/>
            <person name="Herman A."/>
            <person name="Abrahante J.E."/>
            <person name="Garbe J."/>
        </authorList>
    </citation>
    <scope>NUCLEOTIDE SEQUENCE</scope>
    <source>
        <strain evidence="2">Duluth1</strain>
        <tissue evidence="2">Whole animal</tissue>
    </source>
</reference>
<dbReference type="AlphaFoldDB" id="A0A9D4RQE6"/>
<dbReference type="Proteomes" id="UP000828390">
    <property type="component" value="Unassembled WGS sequence"/>
</dbReference>
<evidence type="ECO:0000313" key="3">
    <source>
        <dbReference type="Proteomes" id="UP000828390"/>
    </source>
</evidence>
<keyword evidence="1" id="KW-1133">Transmembrane helix</keyword>
<proteinExistence type="predicted"/>
<sequence length="62" mass="6621">MYFEPDDGALPFVVVVVMYGSGSGYGMVFVDRGSAGTVLRFARLMARSNVSVLPTAARTCNL</sequence>
<keyword evidence="3" id="KW-1185">Reference proteome</keyword>
<comment type="caution">
    <text evidence="2">The sequence shown here is derived from an EMBL/GenBank/DDBJ whole genome shotgun (WGS) entry which is preliminary data.</text>
</comment>
<evidence type="ECO:0000256" key="1">
    <source>
        <dbReference type="SAM" id="Phobius"/>
    </source>
</evidence>
<dbReference type="EMBL" id="JAIWYP010000001">
    <property type="protein sequence ID" value="KAH3877621.1"/>
    <property type="molecule type" value="Genomic_DNA"/>
</dbReference>
<accession>A0A9D4RQE6</accession>
<feature type="transmembrane region" description="Helical" evidence="1">
    <location>
        <begin position="12"/>
        <end position="30"/>
    </location>
</feature>
<name>A0A9D4RQE6_DREPO</name>
<keyword evidence="1" id="KW-0812">Transmembrane</keyword>
<evidence type="ECO:0000313" key="2">
    <source>
        <dbReference type="EMBL" id="KAH3877621.1"/>
    </source>
</evidence>